<comment type="caution">
    <text evidence="1">The sequence shown here is derived from an EMBL/GenBank/DDBJ whole genome shotgun (WGS) entry which is preliminary data.</text>
</comment>
<reference evidence="1" key="1">
    <citation type="journal article" date="2023" name="Mol. Phylogenet. Evol.">
        <title>Genome-scale phylogeny and comparative genomics of the fungal order Sordariales.</title>
        <authorList>
            <person name="Hensen N."/>
            <person name="Bonometti L."/>
            <person name="Westerberg I."/>
            <person name="Brannstrom I.O."/>
            <person name="Guillou S."/>
            <person name="Cros-Aarteil S."/>
            <person name="Calhoun S."/>
            <person name="Haridas S."/>
            <person name="Kuo A."/>
            <person name="Mondo S."/>
            <person name="Pangilinan J."/>
            <person name="Riley R."/>
            <person name="LaButti K."/>
            <person name="Andreopoulos B."/>
            <person name="Lipzen A."/>
            <person name="Chen C."/>
            <person name="Yan M."/>
            <person name="Daum C."/>
            <person name="Ng V."/>
            <person name="Clum A."/>
            <person name="Steindorff A."/>
            <person name="Ohm R.A."/>
            <person name="Martin F."/>
            <person name="Silar P."/>
            <person name="Natvig D.O."/>
            <person name="Lalanne C."/>
            <person name="Gautier V."/>
            <person name="Ament-Velasquez S.L."/>
            <person name="Kruys A."/>
            <person name="Hutchinson M.I."/>
            <person name="Powell A.J."/>
            <person name="Barry K."/>
            <person name="Miller A.N."/>
            <person name="Grigoriev I.V."/>
            <person name="Debuchy R."/>
            <person name="Gladieux P."/>
            <person name="Hiltunen Thoren M."/>
            <person name="Johannesson H."/>
        </authorList>
    </citation>
    <scope>NUCLEOTIDE SEQUENCE</scope>
    <source>
        <strain evidence="1">CBS 232.78</strain>
    </source>
</reference>
<protein>
    <submittedName>
        <fullName evidence="1">Uncharacterized protein</fullName>
    </submittedName>
</protein>
<reference evidence="1" key="2">
    <citation type="submission" date="2023-06" db="EMBL/GenBank/DDBJ databases">
        <authorList>
            <consortium name="Lawrence Berkeley National Laboratory"/>
            <person name="Haridas S."/>
            <person name="Hensen N."/>
            <person name="Bonometti L."/>
            <person name="Westerberg I."/>
            <person name="Brannstrom I.O."/>
            <person name="Guillou S."/>
            <person name="Cros-Aarteil S."/>
            <person name="Calhoun S."/>
            <person name="Kuo A."/>
            <person name="Mondo S."/>
            <person name="Pangilinan J."/>
            <person name="Riley R."/>
            <person name="LaButti K."/>
            <person name="Andreopoulos B."/>
            <person name="Lipzen A."/>
            <person name="Chen C."/>
            <person name="Yanf M."/>
            <person name="Daum C."/>
            <person name="Ng V."/>
            <person name="Clum A."/>
            <person name="Steindorff A."/>
            <person name="Ohm R."/>
            <person name="Martin F."/>
            <person name="Silar P."/>
            <person name="Natvig D."/>
            <person name="Lalanne C."/>
            <person name="Gautier V."/>
            <person name="Ament-velasquez S.L."/>
            <person name="Kruys A."/>
            <person name="Hutchinson M.I."/>
            <person name="Powell A.J."/>
            <person name="Barry K."/>
            <person name="Miller A.N."/>
            <person name="Grigoriev I.V."/>
            <person name="Debuchy R."/>
            <person name="Gladieux P."/>
            <person name="Thoren M.H."/>
            <person name="Johannesson H."/>
        </authorList>
    </citation>
    <scope>NUCLEOTIDE SEQUENCE</scope>
    <source>
        <strain evidence="1">CBS 232.78</strain>
    </source>
</reference>
<evidence type="ECO:0000313" key="1">
    <source>
        <dbReference type="EMBL" id="KAK3370410.1"/>
    </source>
</evidence>
<proteinExistence type="predicted"/>
<name>A0AAE0N4Y0_9PEZI</name>
<evidence type="ECO:0000313" key="2">
    <source>
        <dbReference type="Proteomes" id="UP001285441"/>
    </source>
</evidence>
<keyword evidence="2" id="KW-1185">Reference proteome</keyword>
<dbReference type="Proteomes" id="UP001285441">
    <property type="component" value="Unassembled WGS sequence"/>
</dbReference>
<dbReference type="AlphaFoldDB" id="A0AAE0N4Y0"/>
<dbReference type="EMBL" id="JAULSW010000009">
    <property type="protein sequence ID" value="KAK3370410.1"/>
    <property type="molecule type" value="Genomic_DNA"/>
</dbReference>
<accession>A0AAE0N4Y0</accession>
<gene>
    <name evidence="1" type="ORF">B0H63DRAFT_486950</name>
</gene>
<organism evidence="1 2">
    <name type="scientific">Podospora didyma</name>
    <dbReference type="NCBI Taxonomy" id="330526"/>
    <lineage>
        <taxon>Eukaryota</taxon>
        <taxon>Fungi</taxon>
        <taxon>Dikarya</taxon>
        <taxon>Ascomycota</taxon>
        <taxon>Pezizomycotina</taxon>
        <taxon>Sordariomycetes</taxon>
        <taxon>Sordariomycetidae</taxon>
        <taxon>Sordariales</taxon>
        <taxon>Podosporaceae</taxon>
        <taxon>Podospora</taxon>
    </lineage>
</organism>
<sequence length="149" mass="16541">MYSQAAPAQPASPACCVCVAPARVRTRPGTTWRAPKGRTPPLRITPFCLQAQQARQARAPSSVPDPLSTVGLRFADPFRTEDPSTPFRFVSFCDCTAKTHDHHLLLMLIPIGRITGWLTVRCYLPSLRPWIARVLSCLLNYPGCNLLRL</sequence>